<keyword evidence="6" id="KW-1185">Reference proteome</keyword>
<dbReference type="PANTHER" id="PTHR30258">
    <property type="entry name" value="TYPE II SECRETION SYSTEM PROTEIN GSPE-RELATED"/>
    <property type="match status" value="1"/>
</dbReference>
<dbReference type="Pfam" id="PF05157">
    <property type="entry name" value="MshEN"/>
    <property type="match status" value="1"/>
</dbReference>
<accession>A0ABT4DBJ0</accession>
<feature type="domain" description="Bacterial type II secretion system protein E" evidence="4">
    <location>
        <begin position="377"/>
        <end position="391"/>
    </location>
</feature>
<comment type="caution">
    <text evidence="5">The sequence shown here is derived from an EMBL/GenBank/DDBJ whole genome shotgun (WGS) entry which is preliminary data.</text>
</comment>
<dbReference type="InterPro" id="IPR037257">
    <property type="entry name" value="T2SS_E_N_sf"/>
</dbReference>
<dbReference type="InterPro" id="IPR007831">
    <property type="entry name" value="T2SS_GspE_N"/>
</dbReference>
<keyword evidence="2" id="KW-0547">Nucleotide-binding</keyword>
<comment type="similarity">
    <text evidence="1">Belongs to the GSP E family.</text>
</comment>
<proteinExistence type="inferred from homology"/>
<evidence type="ECO:0000313" key="6">
    <source>
        <dbReference type="Proteomes" id="UP001144612"/>
    </source>
</evidence>
<dbReference type="SUPFAM" id="SSF160246">
    <property type="entry name" value="EspE N-terminal domain-like"/>
    <property type="match status" value="1"/>
</dbReference>
<keyword evidence="3" id="KW-0067">ATP-binding</keyword>
<dbReference type="SMART" id="SM00382">
    <property type="entry name" value="AAA"/>
    <property type="match status" value="1"/>
</dbReference>
<dbReference type="InterPro" id="IPR001482">
    <property type="entry name" value="T2SS/T4SS_dom"/>
</dbReference>
<name>A0ABT4DBJ0_9CLOT</name>
<dbReference type="Gene3D" id="3.30.450.90">
    <property type="match status" value="1"/>
</dbReference>
<gene>
    <name evidence="5" type="ORF">OW729_13620</name>
</gene>
<dbReference type="PROSITE" id="PS00662">
    <property type="entry name" value="T2SP_E"/>
    <property type="match status" value="1"/>
</dbReference>
<dbReference type="CDD" id="cd01129">
    <property type="entry name" value="PulE-GspE-like"/>
    <property type="match status" value="1"/>
</dbReference>
<dbReference type="InterPro" id="IPR027417">
    <property type="entry name" value="P-loop_NTPase"/>
</dbReference>
<evidence type="ECO:0000313" key="5">
    <source>
        <dbReference type="EMBL" id="MCY6959654.1"/>
    </source>
</evidence>
<reference evidence="5" key="1">
    <citation type="submission" date="2022-12" db="EMBL/GenBank/DDBJ databases">
        <title>Clostridium sp. nov., isolated from industrial wastewater.</title>
        <authorList>
            <person name="Jiayan W."/>
        </authorList>
    </citation>
    <scope>NUCLEOTIDE SEQUENCE</scope>
    <source>
        <strain evidence="5">ZC22-4</strain>
    </source>
</reference>
<dbReference type="Gene3D" id="3.30.300.160">
    <property type="entry name" value="Type II secretion system, protein E, N-terminal domain"/>
    <property type="match status" value="1"/>
</dbReference>
<evidence type="ECO:0000256" key="2">
    <source>
        <dbReference type="ARBA" id="ARBA00022741"/>
    </source>
</evidence>
<sequence>MDRLKNTLIKRKVIDLDDYNRALQTRDKTKEELLHILVENNYVERYLMYKILKDNFNIDSIELDNIDVENDVIKILPEDIARKYNVMPFKVKGSNLFIAMVDPLNEIIIDDISFITNKDVIPYIERKNKIIYAIETYYNRGIEKEALKTLKISGKESSKVLSRISKDFNNDIADSPIVRMTNSIIYRAIDKRASDIHLEPFENFVSVRYRIDGVLKLISKIPSDVYTAVCSRIKTIAGMDISKKLLPQDGKINFQINDEKIDFRVSSIPTIHGEKLVLRILYRGSKNIDLSLLDLSDEECMLMKKILRNSSGIILITGPTGSGKTTTLYSMLNEINSEERNIVTIEDPVEYTVNGINQINVNYKSGLNFAQGLRSVLRQDPDVIMVGEIRDEETAQIAVRSAITGHLVFSTLHTNSAFTAVERLINMDIPVYLAGDALVAVIYQRLIRKICPYCKEEYIPEQEELDFLKNDTCNKLFRGKGCSKCSNTGYKGRKAVFEIMYLDSGLRKLICENKSTADLRNYSIKNGAVSLKDKCENMVLDGITTVREMMKITYENV</sequence>
<dbReference type="RefSeq" id="WP_268062086.1">
    <property type="nucleotide sequence ID" value="NZ_JAPQFJ010000014.1"/>
</dbReference>
<dbReference type="Gene3D" id="3.40.50.300">
    <property type="entry name" value="P-loop containing nucleotide triphosphate hydrolases"/>
    <property type="match status" value="1"/>
</dbReference>
<dbReference type="InterPro" id="IPR003593">
    <property type="entry name" value="AAA+_ATPase"/>
</dbReference>
<dbReference type="PANTHER" id="PTHR30258:SF1">
    <property type="entry name" value="PROTEIN TRANSPORT PROTEIN HOFB HOMOLOG"/>
    <property type="match status" value="1"/>
</dbReference>
<evidence type="ECO:0000256" key="3">
    <source>
        <dbReference type="ARBA" id="ARBA00022840"/>
    </source>
</evidence>
<evidence type="ECO:0000256" key="1">
    <source>
        <dbReference type="ARBA" id="ARBA00006611"/>
    </source>
</evidence>
<dbReference type="Proteomes" id="UP001144612">
    <property type="component" value="Unassembled WGS sequence"/>
</dbReference>
<protein>
    <submittedName>
        <fullName evidence="5">GspE/PulE family protein</fullName>
    </submittedName>
</protein>
<evidence type="ECO:0000259" key="4">
    <source>
        <dbReference type="PROSITE" id="PS00662"/>
    </source>
</evidence>
<dbReference type="SUPFAM" id="SSF52540">
    <property type="entry name" value="P-loop containing nucleoside triphosphate hydrolases"/>
    <property type="match status" value="1"/>
</dbReference>
<organism evidence="5 6">
    <name type="scientific">Clostridium brassicae</name>
    <dbReference type="NCBI Taxonomy" id="2999072"/>
    <lineage>
        <taxon>Bacteria</taxon>
        <taxon>Bacillati</taxon>
        <taxon>Bacillota</taxon>
        <taxon>Clostridia</taxon>
        <taxon>Eubacteriales</taxon>
        <taxon>Clostridiaceae</taxon>
        <taxon>Clostridium</taxon>
    </lineage>
</organism>
<dbReference type="Pfam" id="PF00437">
    <property type="entry name" value="T2SSE"/>
    <property type="match status" value="1"/>
</dbReference>
<dbReference type="EMBL" id="JAPQFJ010000014">
    <property type="protein sequence ID" value="MCY6959654.1"/>
    <property type="molecule type" value="Genomic_DNA"/>
</dbReference>